<sequence length="197" mass="22690">MNKILVILTALLLSSCAAKVSQLQAPEKIEYNGKTYKLTASQDLDTIARYVYLAEPDTLENWQSQIEVLLDRDVTRSIEQRVALREKVYRNLGVKDFKILANSTNLKKPATELTGYVIYAPTEQNPSWQVDIAKGKNVPRCGFVQYQYSQKVEQGKKFQRLNKVKIVKNLQKYLVAKESKTLQKADLSWKCESYFHH</sequence>
<reference evidence="2 3" key="1">
    <citation type="submission" date="2018-06" db="EMBL/GenBank/DDBJ databases">
        <authorList>
            <consortium name="Pathogen Informatics"/>
            <person name="Doyle S."/>
        </authorList>
    </citation>
    <scope>NUCLEOTIDE SEQUENCE [LARGE SCALE GENOMIC DNA]</scope>
    <source>
        <strain evidence="2 3">NCTC10672</strain>
    </source>
</reference>
<evidence type="ECO:0000313" key="3">
    <source>
        <dbReference type="Proteomes" id="UP000254186"/>
    </source>
</evidence>
<accession>A0A377JG73</accession>
<dbReference type="Proteomes" id="UP000254186">
    <property type="component" value="Unassembled WGS sequence"/>
</dbReference>
<feature type="signal peptide" evidence="1">
    <location>
        <begin position="1"/>
        <end position="20"/>
    </location>
</feature>
<protein>
    <submittedName>
        <fullName evidence="2">ATPases of ABC transporters with duplicated ATPase domains-containing protein</fullName>
    </submittedName>
</protein>
<evidence type="ECO:0000256" key="1">
    <source>
        <dbReference type="SAM" id="SignalP"/>
    </source>
</evidence>
<gene>
    <name evidence="2" type="ORF">NCTC10672_00700</name>
</gene>
<dbReference type="AlphaFoldDB" id="A0A377JG73"/>
<organism evidence="2 3">
    <name type="scientific">Haemophilus parainfluenzae</name>
    <dbReference type="NCBI Taxonomy" id="729"/>
    <lineage>
        <taxon>Bacteria</taxon>
        <taxon>Pseudomonadati</taxon>
        <taxon>Pseudomonadota</taxon>
        <taxon>Gammaproteobacteria</taxon>
        <taxon>Pasteurellales</taxon>
        <taxon>Pasteurellaceae</taxon>
        <taxon>Haemophilus</taxon>
    </lineage>
</organism>
<dbReference type="RefSeq" id="WP_115179815.1">
    <property type="nucleotide sequence ID" value="NZ_UGHY01000002.1"/>
</dbReference>
<proteinExistence type="predicted"/>
<feature type="chain" id="PRO_5016564770" evidence="1">
    <location>
        <begin position="21"/>
        <end position="197"/>
    </location>
</feature>
<dbReference type="PROSITE" id="PS51257">
    <property type="entry name" value="PROKAR_LIPOPROTEIN"/>
    <property type="match status" value="1"/>
</dbReference>
<keyword evidence="1" id="KW-0732">Signal</keyword>
<name>A0A377JG73_HAEPA</name>
<dbReference type="EMBL" id="UGHY01000002">
    <property type="protein sequence ID" value="STP03341.1"/>
    <property type="molecule type" value="Genomic_DNA"/>
</dbReference>
<evidence type="ECO:0000313" key="2">
    <source>
        <dbReference type="EMBL" id="STP03341.1"/>
    </source>
</evidence>